<protein>
    <submittedName>
        <fullName evidence="5">AMP-binding protein</fullName>
    </submittedName>
</protein>
<dbReference type="InterPro" id="IPR045851">
    <property type="entry name" value="AMP-bd_C_sf"/>
</dbReference>
<evidence type="ECO:0000256" key="1">
    <source>
        <dbReference type="ARBA" id="ARBA00006432"/>
    </source>
</evidence>
<dbReference type="InterPro" id="IPR000873">
    <property type="entry name" value="AMP-dep_synth/lig_dom"/>
</dbReference>
<feature type="domain" description="AMP-dependent synthetase/ligase" evidence="3">
    <location>
        <begin position="26"/>
        <end position="397"/>
    </location>
</feature>
<evidence type="ECO:0000259" key="3">
    <source>
        <dbReference type="Pfam" id="PF00501"/>
    </source>
</evidence>
<name>A0A9D1DCT2_9FIRM</name>
<dbReference type="GO" id="GO:0006631">
    <property type="term" value="P:fatty acid metabolic process"/>
    <property type="evidence" value="ECO:0007669"/>
    <property type="project" value="TreeGrafter"/>
</dbReference>
<evidence type="ECO:0000313" key="5">
    <source>
        <dbReference type="EMBL" id="HIR41612.1"/>
    </source>
</evidence>
<comment type="caution">
    <text evidence="5">The sequence shown here is derived from an EMBL/GenBank/DDBJ whole genome shotgun (WGS) entry which is preliminary data.</text>
</comment>
<gene>
    <name evidence="5" type="ORF">IAB36_07285</name>
</gene>
<sequence>MEYTYDVTMFRDTFEHEFTYLNGFLRNVSKNGNKPAMVCPLTGRKWNYTQLNEDCNRLAHAMKADGVGKNDVVMYMLLNSAEFVFCYLGAHKIGAINCPVNYRQAPGEIALMLEDSKPKVFVYDAEFRKVAQDALKMSSYTPDRVVVVDLENKATADQGEITYRDYVDGQSVENPPIDFHPHIYDETTRLYTSGTTNRPKGVPINNINEVLSAHDVMMHFPLNAQDCTMNMTPWFHRGGIHSGGPCPTFYAGGQVVILRDFNPRRCLNYVKEYGITFLIGVPAIIEMLARAQESTPVDLSGLKGIVTMGAPFEKAACEKYLKLLTPNIFNGYGTTESFWNTFLRPYDLPEMSGSAGQSCTDDEVRLVKVCENGHSEPEDTVAKDGQEVGEIIIKSPAKSAYCYFNNPEMTEKRFYKGYMYTGDLGVWDEHEFVTVVGRKDDMIVSAGENIYPTQIEAILNEHPKVRESAVIGIPDRTRGQIVAAYVIPEEGVELTGAELKEYCANHPMLSPYKRPRQYNIVTELPHTATGKLMHYVLRKNHQE</sequence>
<proteinExistence type="inferred from homology"/>
<dbReference type="Pfam" id="PF13193">
    <property type="entry name" value="AMP-binding_C"/>
    <property type="match status" value="1"/>
</dbReference>
<dbReference type="Gene3D" id="3.30.300.30">
    <property type="match status" value="1"/>
</dbReference>
<reference evidence="5" key="2">
    <citation type="journal article" date="2021" name="PeerJ">
        <title>Extensive microbial diversity within the chicken gut microbiome revealed by metagenomics and culture.</title>
        <authorList>
            <person name="Gilroy R."/>
            <person name="Ravi A."/>
            <person name="Getino M."/>
            <person name="Pursley I."/>
            <person name="Horton D.L."/>
            <person name="Alikhan N.F."/>
            <person name="Baker D."/>
            <person name="Gharbi K."/>
            <person name="Hall N."/>
            <person name="Watson M."/>
            <person name="Adriaenssens E.M."/>
            <person name="Foster-Nyarko E."/>
            <person name="Jarju S."/>
            <person name="Secka A."/>
            <person name="Antonio M."/>
            <person name="Oren A."/>
            <person name="Chaudhuri R.R."/>
            <person name="La Ragione R."/>
            <person name="Hildebrand F."/>
            <person name="Pallen M.J."/>
        </authorList>
    </citation>
    <scope>NUCLEOTIDE SEQUENCE</scope>
    <source>
        <strain evidence="5">CHK184-25365</strain>
    </source>
</reference>
<evidence type="ECO:0000313" key="6">
    <source>
        <dbReference type="Proteomes" id="UP000886749"/>
    </source>
</evidence>
<dbReference type="InterPro" id="IPR025110">
    <property type="entry name" value="AMP-bd_C"/>
</dbReference>
<dbReference type="PANTHER" id="PTHR43201">
    <property type="entry name" value="ACYL-COA SYNTHETASE"/>
    <property type="match status" value="1"/>
</dbReference>
<accession>A0A9D1DCT2</accession>
<dbReference type="GO" id="GO:0031956">
    <property type="term" value="F:medium-chain fatty acid-CoA ligase activity"/>
    <property type="evidence" value="ECO:0007669"/>
    <property type="project" value="TreeGrafter"/>
</dbReference>
<dbReference type="Pfam" id="PF00501">
    <property type="entry name" value="AMP-binding"/>
    <property type="match status" value="1"/>
</dbReference>
<dbReference type="PANTHER" id="PTHR43201:SF5">
    <property type="entry name" value="MEDIUM-CHAIN ACYL-COA LIGASE ACSF2, MITOCHONDRIAL"/>
    <property type="match status" value="1"/>
</dbReference>
<reference evidence="5" key="1">
    <citation type="submission" date="2020-10" db="EMBL/GenBank/DDBJ databases">
        <authorList>
            <person name="Gilroy R."/>
        </authorList>
    </citation>
    <scope>NUCLEOTIDE SEQUENCE</scope>
    <source>
        <strain evidence="5">CHK184-25365</strain>
    </source>
</reference>
<dbReference type="EMBL" id="DVGY01000166">
    <property type="protein sequence ID" value="HIR41612.1"/>
    <property type="molecule type" value="Genomic_DNA"/>
</dbReference>
<dbReference type="Proteomes" id="UP000886749">
    <property type="component" value="Unassembled WGS sequence"/>
</dbReference>
<dbReference type="InterPro" id="IPR042099">
    <property type="entry name" value="ANL_N_sf"/>
</dbReference>
<dbReference type="AlphaFoldDB" id="A0A9D1DCT2"/>
<organism evidence="5 6">
    <name type="scientific">Candidatus Egerieicola pullicola</name>
    <dbReference type="NCBI Taxonomy" id="2840775"/>
    <lineage>
        <taxon>Bacteria</taxon>
        <taxon>Bacillati</taxon>
        <taxon>Bacillota</taxon>
        <taxon>Clostridia</taxon>
        <taxon>Eubacteriales</taxon>
        <taxon>Oscillospiraceae</taxon>
        <taxon>Oscillospiraceae incertae sedis</taxon>
        <taxon>Candidatus Egerieicola</taxon>
    </lineage>
</organism>
<keyword evidence="2" id="KW-0436">Ligase</keyword>
<dbReference type="SUPFAM" id="SSF56801">
    <property type="entry name" value="Acetyl-CoA synthetase-like"/>
    <property type="match status" value="1"/>
</dbReference>
<comment type="similarity">
    <text evidence="1">Belongs to the ATP-dependent AMP-binding enzyme family.</text>
</comment>
<feature type="domain" description="AMP-binding enzyme C-terminal" evidence="4">
    <location>
        <begin position="454"/>
        <end position="531"/>
    </location>
</feature>
<evidence type="ECO:0000259" key="4">
    <source>
        <dbReference type="Pfam" id="PF13193"/>
    </source>
</evidence>
<dbReference type="Gene3D" id="3.40.50.12780">
    <property type="entry name" value="N-terminal domain of ligase-like"/>
    <property type="match status" value="1"/>
</dbReference>
<evidence type="ECO:0000256" key="2">
    <source>
        <dbReference type="ARBA" id="ARBA00022598"/>
    </source>
</evidence>